<keyword evidence="3" id="KW-1185">Reference proteome</keyword>
<evidence type="ECO:0008006" key="4">
    <source>
        <dbReference type="Google" id="ProtNLM"/>
    </source>
</evidence>
<dbReference type="Pfam" id="PF11064">
    <property type="entry name" value="DUF2865"/>
    <property type="match status" value="1"/>
</dbReference>
<organism evidence="2 3">
    <name type="scientific">Pseudovibrio japonicus</name>
    <dbReference type="NCBI Taxonomy" id="366534"/>
    <lineage>
        <taxon>Bacteria</taxon>
        <taxon>Pseudomonadati</taxon>
        <taxon>Pseudomonadota</taxon>
        <taxon>Alphaproteobacteria</taxon>
        <taxon>Hyphomicrobiales</taxon>
        <taxon>Stappiaceae</taxon>
        <taxon>Pseudovibrio</taxon>
    </lineage>
</organism>
<accession>A0ABQ3DZ48</accession>
<evidence type="ECO:0000313" key="2">
    <source>
        <dbReference type="EMBL" id="GHB18193.1"/>
    </source>
</evidence>
<name>A0ABQ3DZ48_9HYPH</name>
<reference evidence="3" key="1">
    <citation type="journal article" date="2019" name="Int. J. Syst. Evol. Microbiol.">
        <title>The Global Catalogue of Microorganisms (GCM) 10K type strain sequencing project: providing services to taxonomists for standard genome sequencing and annotation.</title>
        <authorList>
            <consortium name="The Broad Institute Genomics Platform"/>
            <consortium name="The Broad Institute Genome Sequencing Center for Infectious Disease"/>
            <person name="Wu L."/>
            <person name="Ma J."/>
        </authorList>
    </citation>
    <scope>NUCLEOTIDE SEQUENCE [LARGE SCALE GENOMIC DNA]</scope>
    <source>
        <strain evidence="3">KCTC 12861</strain>
    </source>
</reference>
<gene>
    <name evidence="2" type="ORF">GCM10007094_02430</name>
</gene>
<dbReference type="Proteomes" id="UP000637980">
    <property type="component" value="Unassembled WGS sequence"/>
</dbReference>
<evidence type="ECO:0000313" key="3">
    <source>
        <dbReference type="Proteomes" id="UP000637980"/>
    </source>
</evidence>
<comment type="caution">
    <text evidence="2">The sequence shown here is derived from an EMBL/GenBank/DDBJ whole genome shotgun (WGS) entry which is preliminary data.</text>
</comment>
<feature type="region of interest" description="Disordered" evidence="1">
    <location>
        <begin position="125"/>
        <end position="174"/>
    </location>
</feature>
<dbReference type="InterPro" id="IPR021293">
    <property type="entry name" value="DUF2865"/>
</dbReference>
<dbReference type="EMBL" id="BMXE01000001">
    <property type="protein sequence ID" value="GHB18193.1"/>
    <property type="molecule type" value="Genomic_DNA"/>
</dbReference>
<protein>
    <recommendedName>
        <fullName evidence="4">DUF2865 domain-containing protein</fullName>
    </recommendedName>
</protein>
<sequence>MCVRKCDGYYFPINPNSSADDLAEDEEICQALCPTQDTELYVFQVPQETPAQMRSLAGAPYTSLANAYEFRQQSNPACSCDAAGGQPGGQLPATALPSLDQAIPGSDLEDLTPGATATYPAIPLESERRQTADAIEAQSDNSEPPLVQQKFVPHEVEPRTGPIRKVGPKFFPDR</sequence>
<evidence type="ECO:0000256" key="1">
    <source>
        <dbReference type="SAM" id="MobiDB-lite"/>
    </source>
</evidence>
<proteinExistence type="predicted"/>